<dbReference type="EMBL" id="AAXW01000002">
    <property type="protein sequence ID" value="EAZ93898.1"/>
    <property type="molecule type" value="Genomic_DNA"/>
</dbReference>
<comment type="caution">
    <text evidence="1">The sequence shown here is derived from an EMBL/GenBank/DDBJ whole genome shotgun (WGS) entry which is preliminary data.</text>
</comment>
<organism evidence="1 2">
    <name type="scientific">Crocosphaera chwakensis CCY0110</name>
    <dbReference type="NCBI Taxonomy" id="391612"/>
    <lineage>
        <taxon>Bacteria</taxon>
        <taxon>Bacillati</taxon>
        <taxon>Cyanobacteriota</taxon>
        <taxon>Cyanophyceae</taxon>
        <taxon>Oscillatoriophycideae</taxon>
        <taxon>Chroococcales</taxon>
        <taxon>Aphanothecaceae</taxon>
        <taxon>Crocosphaera</taxon>
        <taxon>Crocosphaera chwakensis</taxon>
    </lineage>
</organism>
<keyword evidence="2" id="KW-1185">Reference proteome</keyword>
<evidence type="ECO:0000313" key="2">
    <source>
        <dbReference type="Proteomes" id="UP000003781"/>
    </source>
</evidence>
<proteinExistence type="predicted"/>
<evidence type="ECO:0000313" key="1">
    <source>
        <dbReference type="EMBL" id="EAZ93898.1"/>
    </source>
</evidence>
<dbReference type="Proteomes" id="UP000003781">
    <property type="component" value="Unassembled WGS sequence"/>
</dbReference>
<gene>
    <name evidence="1" type="ORF">CY0110_18922</name>
</gene>
<sequence length="23" mass="2634">MQVEMTLGKILPMVMKISKITKN</sequence>
<dbReference type="AlphaFoldDB" id="A3IJB6"/>
<protein>
    <submittedName>
        <fullName evidence="1">Uncharacterized protein</fullName>
    </submittedName>
</protein>
<accession>A3IJB6</accession>
<name>A3IJB6_9CHRO</name>
<reference evidence="1 2" key="1">
    <citation type="submission" date="2007-03" db="EMBL/GenBank/DDBJ databases">
        <authorList>
            <person name="Stal L."/>
            <person name="Ferriera S."/>
            <person name="Johnson J."/>
            <person name="Kravitz S."/>
            <person name="Beeson K."/>
            <person name="Sutton G."/>
            <person name="Rogers Y.-H."/>
            <person name="Friedman R."/>
            <person name="Frazier M."/>
            <person name="Venter J.C."/>
        </authorList>
    </citation>
    <scope>NUCLEOTIDE SEQUENCE [LARGE SCALE GENOMIC DNA]</scope>
    <source>
        <strain evidence="1 2">CCY0110</strain>
    </source>
</reference>